<keyword evidence="2 4" id="KW-0560">Oxidoreductase</keyword>
<dbReference type="EMBL" id="JACIIZ010000018">
    <property type="protein sequence ID" value="MBB6254549.1"/>
    <property type="molecule type" value="Genomic_DNA"/>
</dbReference>
<dbReference type="InterPro" id="IPR016163">
    <property type="entry name" value="Ald_DH_C"/>
</dbReference>
<evidence type="ECO:0000256" key="2">
    <source>
        <dbReference type="ARBA" id="ARBA00023002"/>
    </source>
</evidence>
<comment type="caution">
    <text evidence="4">The sequence shown here is derived from an EMBL/GenBank/DDBJ whole genome shotgun (WGS) entry which is preliminary data.</text>
</comment>
<dbReference type="PANTHER" id="PTHR42804">
    <property type="entry name" value="ALDEHYDE DEHYDROGENASE"/>
    <property type="match status" value="1"/>
</dbReference>
<comment type="similarity">
    <text evidence="1">Belongs to the aldehyde dehydrogenase family.</text>
</comment>
<dbReference type="Pfam" id="PF00171">
    <property type="entry name" value="Aldedh"/>
    <property type="match status" value="1"/>
</dbReference>
<dbReference type="Gene3D" id="3.40.309.10">
    <property type="entry name" value="Aldehyde Dehydrogenase, Chain A, domain 2"/>
    <property type="match status" value="1"/>
</dbReference>
<sequence>MDFTKHYVNGQWVQPIEPRPFRTIDPATEETSGEILLGGAVDVDRAVAAAKSAFPAYSQTTGAERQALMERILEAYNARFGEIAQAITREMGAPVAIARDHQAGIGVGHISAMIEVLEKFAFEEKRASGFLRYEAVGVCALITPWNWPINQVAAKVLPALAAGCTMVLKPSEFSAYSAMVWAQVLDDAGVPAGVFNLVNGSGEDVGSPLASHRDVDMVSFTGSTRAGVKIALASAPTVKRVHQELGGKSPSIILDDADFATSIDATVRVLMLNSGQSCDAPSRLLVPAKRLAEAERVARSTAQSMRLGDVNSEETEMGPVVSAIQYGRIQGYIEKGISEGAELIVGGLGRPAGIKKGFYVQPTVFSKVRNDMTIAREEIFGPVLSIIPYDDEEDAVRIANDTPYGLSAYVWSGDQERARRVACRIRSGQVVVNGGQQDMHTPFGGFKQSGNGREFGVFGLHDYLEVKAVVE</sequence>
<dbReference type="FunFam" id="3.40.309.10:FF:000012">
    <property type="entry name" value="Betaine aldehyde dehydrogenase"/>
    <property type="match status" value="1"/>
</dbReference>
<dbReference type="CDD" id="cd07138">
    <property type="entry name" value="ALDH_CddD_SSP0762"/>
    <property type="match status" value="1"/>
</dbReference>
<proteinExistence type="inferred from homology"/>
<dbReference type="Gene3D" id="3.40.605.10">
    <property type="entry name" value="Aldehyde Dehydrogenase, Chain A, domain 1"/>
    <property type="match status" value="1"/>
</dbReference>
<dbReference type="InterPro" id="IPR016161">
    <property type="entry name" value="Ald_DH/histidinol_DH"/>
</dbReference>
<evidence type="ECO:0000259" key="3">
    <source>
        <dbReference type="Pfam" id="PF00171"/>
    </source>
</evidence>
<dbReference type="PANTHER" id="PTHR42804:SF1">
    <property type="entry name" value="ALDEHYDE DEHYDROGENASE-RELATED"/>
    <property type="match status" value="1"/>
</dbReference>
<accession>A0A7X0EHE4</accession>
<dbReference type="AlphaFoldDB" id="A0A7X0EHE4"/>
<dbReference type="GO" id="GO:0004029">
    <property type="term" value="F:aldehyde dehydrogenase (NAD+) activity"/>
    <property type="evidence" value="ECO:0007669"/>
    <property type="project" value="UniProtKB-EC"/>
</dbReference>
<name>A0A7X0EHE4_9PROT</name>
<protein>
    <submittedName>
        <fullName evidence="4">Aldehyde dehydrogenase (NAD+)</fullName>
        <ecNumber evidence="4">1.2.1.3</ecNumber>
    </submittedName>
</protein>
<feature type="domain" description="Aldehyde dehydrogenase" evidence="3">
    <location>
        <begin position="12"/>
        <end position="469"/>
    </location>
</feature>
<dbReference type="RefSeq" id="WP_184807081.1">
    <property type="nucleotide sequence ID" value="NZ_JACIIZ010000018.1"/>
</dbReference>
<dbReference type="Proteomes" id="UP000539175">
    <property type="component" value="Unassembled WGS sequence"/>
</dbReference>
<reference evidence="4 5" key="1">
    <citation type="submission" date="2020-08" db="EMBL/GenBank/DDBJ databases">
        <title>Genomic Encyclopedia of Type Strains, Phase IV (KMG-IV): sequencing the most valuable type-strain genomes for metagenomic binning, comparative biology and taxonomic classification.</title>
        <authorList>
            <person name="Goeker M."/>
        </authorList>
    </citation>
    <scope>NUCLEOTIDE SEQUENCE [LARGE SCALE GENOMIC DNA]</scope>
    <source>
        <strain evidence="4 5">DSM 22198</strain>
    </source>
</reference>
<dbReference type="InterPro" id="IPR015590">
    <property type="entry name" value="Aldehyde_DH_dom"/>
</dbReference>
<dbReference type="EC" id="1.2.1.3" evidence="4"/>
<keyword evidence="5" id="KW-1185">Reference proteome</keyword>
<organism evidence="4 5">
    <name type="scientific">Nitrospirillum iridis</name>
    <dbReference type="NCBI Taxonomy" id="765888"/>
    <lineage>
        <taxon>Bacteria</taxon>
        <taxon>Pseudomonadati</taxon>
        <taxon>Pseudomonadota</taxon>
        <taxon>Alphaproteobacteria</taxon>
        <taxon>Rhodospirillales</taxon>
        <taxon>Azospirillaceae</taxon>
        <taxon>Nitrospirillum</taxon>
    </lineage>
</organism>
<gene>
    <name evidence="4" type="ORF">FHS74_005139</name>
</gene>
<dbReference type="SUPFAM" id="SSF53720">
    <property type="entry name" value="ALDH-like"/>
    <property type="match status" value="1"/>
</dbReference>
<dbReference type="FunFam" id="3.40.605.10:FF:000007">
    <property type="entry name" value="NAD/NADP-dependent betaine aldehyde dehydrogenase"/>
    <property type="match status" value="1"/>
</dbReference>
<evidence type="ECO:0000313" key="4">
    <source>
        <dbReference type="EMBL" id="MBB6254549.1"/>
    </source>
</evidence>
<dbReference type="InterPro" id="IPR016162">
    <property type="entry name" value="Ald_DH_N"/>
</dbReference>
<evidence type="ECO:0000256" key="1">
    <source>
        <dbReference type="ARBA" id="ARBA00009986"/>
    </source>
</evidence>
<evidence type="ECO:0000313" key="5">
    <source>
        <dbReference type="Proteomes" id="UP000539175"/>
    </source>
</evidence>